<dbReference type="Proteomes" id="UP001218218">
    <property type="component" value="Unassembled WGS sequence"/>
</dbReference>
<organism evidence="1 2">
    <name type="scientific">Mycena albidolilacea</name>
    <dbReference type="NCBI Taxonomy" id="1033008"/>
    <lineage>
        <taxon>Eukaryota</taxon>
        <taxon>Fungi</taxon>
        <taxon>Dikarya</taxon>
        <taxon>Basidiomycota</taxon>
        <taxon>Agaricomycotina</taxon>
        <taxon>Agaricomycetes</taxon>
        <taxon>Agaricomycetidae</taxon>
        <taxon>Agaricales</taxon>
        <taxon>Marasmiineae</taxon>
        <taxon>Mycenaceae</taxon>
        <taxon>Mycena</taxon>
    </lineage>
</organism>
<comment type="caution">
    <text evidence="1">The sequence shown here is derived from an EMBL/GenBank/DDBJ whole genome shotgun (WGS) entry which is preliminary data.</text>
</comment>
<dbReference type="AlphaFoldDB" id="A0AAD7EWM6"/>
<proteinExistence type="predicted"/>
<sequence length="210" mass="23546">MSSPVERSARLQQFRGGSLLPSVPKETDSYIAAQWPQATEEEREKIFHNTVASFGAQRGFAPAVEYFKTAHHDLLLDVTPLGPDRPPTNAVLREARIGDSPLAVFYHSTYPPALQHAAPLMWTFYIGFRGRGEGSIMLEAERATRGIRLFALNMEEEWQEFTLFQVPGSTRVRIEYAPDLTNTSPKRRSVELVFPAVPPTQGPIPVQQLL</sequence>
<keyword evidence="2" id="KW-1185">Reference proteome</keyword>
<evidence type="ECO:0000313" key="1">
    <source>
        <dbReference type="EMBL" id="KAJ7353265.1"/>
    </source>
</evidence>
<name>A0AAD7EWM6_9AGAR</name>
<accession>A0AAD7EWM6</accession>
<evidence type="ECO:0000313" key="2">
    <source>
        <dbReference type="Proteomes" id="UP001218218"/>
    </source>
</evidence>
<reference evidence="1" key="1">
    <citation type="submission" date="2023-03" db="EMBL/GenBank/DDBJ databases">
        <title>Massive genome expansion in bonnet fungi (Mycena s.s.) driven by repeated elements and novel gene families across ecological guilds.</title>
        <authorList>
            <consortium name="Lawrence Berkeley National Laboratory"/>
            <person name="Harder C.B."/>
            <person name="Miyauchi S."/>
            <person name="Viragh M."/>
            <person name="Kuo A."/>
            <person name="Thoen E."/>
            <person name="Andreopoulos B."/>
            <person name="Lu D."/>
            <person name="Skrede I."/>
            <person name="Drula E."/>
            <person name="Henrissat B."/>
            <person name="Morin E."/>
            <person name="Kohler A."/>
            <person name="Barry K."/>
            <person name="LaButti K."/>
            <person name="Morin E."/>
            <person name="Salamov A."/>
            <person name="Lipzen A."/>
            <person name="Mereny Z."/>
            <person name="Hegedus B."/>
            <person name="Baldrian P."/>
            <person name="Stursova M."/>
            <person name="Weitz H."/>
            <person name="Taylor A."/>
            <person name="Grigoriev I.V."/>
            <person name="Nagy L.G."/>
            <person name="Martin F."/>
            <person name="Kauserud H."/>
        </authorList>
    </citation>
    <scope>NUCLEOTIDE SEQUENCE</scope>
    <source>
        <strain evidence="1">CBHHK002</strain>
    </source>
</reference>
<dbReference type="EMBL" id="JARIHO010000011">
    <property type="protein sequence ID" value="KAJ7353265.1"/>
    <property type="molecule type" value="Genomic_DNA"/>
</dbReference>
<protein>
    <submittedName>
        <fullName evidence="1">Uncharacterized protein</fullName>
    </submittedName>
</protein>
<gene>
    <name evidence="1" type="ORF">DFH08DRAFT_856373</name>
</gene>